<dbReference type="Pfam" id="PF00005">
    <property type="entry name" value="ABC_tran"/>
    <property type="match status" value="1"/>
</dbReference>
<keyword evidence="6" id="KW-1185">Reference proteome</keyword>
<dbReference type="CDD" id="cd03230">
    <property type="entry name" value="ABC_DR_subfamily_A"/>
    <property type="match status" value="1"/>
</dbReference>
<dbReference type="Gene3D" id="3.40.50.300">
    <property type="entry name" value="P-loop containing nucleotide triphosphate hydrolases"/>
    <property type="match status" value="1"/>
</dbReference>
<dbReference type="PANTHER" id="PTHR42711:SF17">
    <property type="entry name" value="ABC TRANSPORTER ATP-BINDING PROTEIN"/>
    <property type="match status" value="1"/>
</dbReference>
<dbReference type="InterPro" id="IPR027417">
    <property type="entry name" value="P-loop_NTPase"/>
</dbReference>
<sequence length="292" mass="33551">MITINNLSKTFNNKDVVKDLNFNIEQGQCTALIGKNGAGKSTLIDLLIGNIKASKGEITDYDNLLDNAHRGVMYQYSSFPKFAKVKELFHLYQSFYNETMTYNKFIELTKFDDQILNQYAINLSGGQQRILDFALTLVGQPQLLILDEPTSGMDIETREHFWSIINRLKQQDKTIFYTSHYIEEVERMADKVIFLDQGHIHFYDSPQAIKEHQQSVIKIPSSYNLKLNQCNLYQLTRDTTNQIIITTSHVDKVLSILKSAQVNLNDIEISKTSLLEALFRDNNNKVGDKSCY</sequence>
<dbReference type="InterPro" id="IPR050763">
    <property type="entry name" value="ABC_transporter_ATP-binding"/>
</dbReference>
<evidence type="ECO:0000256" key="3">
    <source>
        <dbReference type="ARBA" id="ARBA00022840"/>
    </source>
</evidence>
<dbReference type="SUPFAM" id="SSF52540">
    <property type="entry name" value="P-loop containing nucleoside triphosphate hydrolases"/>
    <property type="match status" value="1"/>
</dbReference>
<evidence type="ECO:0000259" key="4">
    <source>
        <dbReference type="PROSITE" id="PS50893"/>
    </source>
</evidence>
<dbReference type="AlphaFoldDB" id="G5JGE4"/>
<feature type="domain" description="ABC transporter" evidence="4">
    <location>
        <begin position="2"/>
        <end position="222"/>
    </location>
</feature>
<dbReference type="InterPro" id="IPR003439">
    <property type="entry name" value="ABC_transporter-like_ATP-bd"/>
</dbReference>
<evidence type="ECO:0000313" key="6">
    <source>
        <dbReference type="Proteomes" id="UP000005413"/>
    </source>
</evidence>
<keyword evidence="2" id="KW-0547">Nucleotide-binding</keyword>
<dbReference type="Proteomes" id="UP000005413">
    <property type="component" value="Unassembled WGS sequence"/>
</dbReference>
<protein>
    <submittedName>
        <fullName evidence="5">ABC transporter ATP-binding protein</fullName>
    </submittedName>
</protein>
<dbReference type="SMART" id="SM00382">
    <property type="entry name" value="AAA"/>
    <property type="match status" value="1"/>
</dbReference>
<organism evidence="5 6">
    <name type="scientific">Staphylococcus simiae CCM 7213 = CCUG 51256</name>
    <dbReference type="NCBI Taxonomy" id="911238"/>
    <lineage>
        <taxon>Bacteria</taxon>
        <taxon>Bacillati</taxon>
        <taxon>Bacillota</taxon>
        <taxon>Bacilli</taxon>
        <taxon>Bacillales</taxon>
        <taxon>Staphylococcaceae</taxon>
        <taxon>Staphylococcus</taxon>
    </lineage>
</organism>
<dbReference type="PATRIC" id="fig|911238.3.peg.461"/>
<dbReference type="OrthoDB" id="9804819at2"/>
<evidence type="ECO:0000256" key="1">
    <source>
        <dbReference type="ARBA" id="ARBA00022448"/>
    </source>
</evidence>
<dbReference type="PROSITE" id="PS50893">
    <property type="entry name" value="ABC_TRANSPORTER_2"/>
    <property type="match status" value="1"/>
</dbReference>
<gene>
    <name evidence="5" type="ORF">SS7213T_02553</name>
</gene>
<dbReference type="InterPro" id="IPR003593">
    <property type="entry name" value="AAA+_ATPase"/>
</dbReference>
<comment type="caution">
    <text evidence="5">The sequence shown here is derived from an EMBL/GenBank/DDBJ whole genome shotgun (WGS) entry which is preliminary data.</text>
</comment>
<keyword evidence="3 5" id="KW-0067">ATP-binding</keyword>
<dbReference type="GO" id="GO:0005524">
    <property type="term" value="F:ATP binding"/>
    <property type="evidence" value="ECO:0007669"/>
    <property type="project" value="UniProtKB-KW"/>
</dbReference>
<reference evidence="5 6" key="1">
    <citation type="journal article" date="2012" name="BMC Genomics">
        <title>Comparative genomic analysis of the genus Staphylococcus including Staphylococcus aureus and its newly described sister species Staphylococcus simiae.</title>
        <authorList>
            <person name="Suzuki H."/>
            <person name="Lefebure T."/>
            <person name="Pavinski Bitar P."/>
            <person name="Stanhope M.J."/>
        </authorList>
    </citation>
    <scope>NUCLEOTIDE SEQUENCE [LARGE SCALE GENOMIC DNA]</scope>
    <source>
        <strain evidence="5 6">CCM 7213</strain>
    </source>
</reference>
<proteinExistence type="predicted"/>
<dbReference type="EMBL" id="AEUN01000081">
    <property type="protein sequence ID" value="EHJ08741.1"/>
    <property type="molecule type" value="Genomic_DNA"/>
</dbReference>
<name>G5JGE4_9STAP</name>
<dbReference type="RefSeq" id="WP_002462259.1">
    <property type="nucleotide sequence ID" value="NZ_AEUN01000081.1"/>
</dbReference>
<accession>G5JGE4</accession>
<dbReference type="GO" id="GO:0016887">
    <property type="term" value="F:ATP hydrolysis activity"/>
    <property type="evidence" value="ECO:0007669"/>
    <property type="project" value="InterPro"/>
</dbReference>
<dbReference type="PANTHER" id="PTHR42711">
    <property type="entry name" value="ABC TRANSPORTER ATP-BINDING PROTEIN"/>
    <property type="match status" value="1"/>
</dbReference>
<keyword evidence="1" id="KW-0813">Transport</keyword>
<evidence type="ECO:0000256" key="2">
    <source>
        <dbReference type="ARBA" id="ARBA00022741"/>
    </source>
</evidence>
<evidence type="ECO:0000313" key="5">
    <source>
        <dbReference type="EMBL" id="EHJ08741.1"/>
    </source>
</evidence>